<organism evidence="2 3">
    <name type="scientific">Polyangium jinanense</name>
    <dbReference type="NCBI Taxonomy" id="2829994"/>
    <lineage>
        <taxon>Bacteria</taxon>
        <taxon>Pseudomonadati</taxon>
        <taxon>Myxococcota</taxon>
        <taxon>Polyangia</taxon>
        <taxon>Polyangiales</taxon>
        <taxon>Polyangiaceae</taxon>
        <taxon>Polyangium</taxon>
    </lineage>
</organism>
<name>A0A9X4AP61_9BACT</name>
<sequence>MIPRVTIGLCAPFLAASLHAATAHADPAPWQFDVKASYVVLGDHAQRSTGGLMPSLSARRTFALRENVSLGLGAHLGAFGLFRDSAWMGILGGPLLSAGYRPSRAPLSFELAAHLDFGRVPVCNAWGLCSRYLGFFPAVHLGLAYTLAKHLALVAACGVRFLRTLAWTGVSVEPAVAGRFSF</sequence>
<protein>
    <recommendedName>
        <fullName evidence="4">Outer membrane protein beta-barrel domain-containing protein</fullName>
    </recommendedName>
</protein>
<proteinExistence type="predicted"/>
<evidence type="ECO:0000313" key="3">
    <source>
        <dbReference type="Proteomes" id="UP001151081"/>
    </source>
</evidence>
<evidence type="ECO:0000313" key="2">
    <source>
        <dbReference type="EMBL" id="MDC3979699.1"/>
    </source>
</evidence>
<dbReference type="RefSeq" id="WP_272417863.1">
    <property type="nucleotide sequence ID" value="NZ_JAGTJJ010000001.1"/>
</dbReference>
<keyword evidence="3" id="KW-1185">Reference proteome</keyword>
<accession>A0A9X4AP61</accession>
<feature type="chain" id="PRO_5040811685" description="Outer membrane protein beta-barrel domain-containing protein" evidence="1">
    <location>
        <begin position="21"/>
        <end position="182"/>
    </location>
</feature>
<feature type="signal peptide" evidence="1">
    <location>
        <begin position="1"/>
        <end position="20"/>
    </location>
</feature>
<evidence type="ECO:0000256" key="1">
    <source>
        <dbReference type="SAM" id="SignalP"/>
    </source>
</evidence>
<dbReference type="EMBL" id="JAGTJJ010000001">
    <property type="protein sequence ID" value="MDC3979699.1"/>
    <property type="molecule type" value="Genomic_DNA"/>
</dbReference>
<comment type="caution">
    <text evidence="2">The sequence shown here is derived from an EMBL/GenBank/DDBJ whole genome shotgun (WGS) entry which is preliminary data.</text>
</comment>
<keyword evidence="1" id="KW-0732">Signal</keyword>
<dbReference type="AlphaFoldDB" id="A0A9X4AP61"/>
<reference evidence="2 3" key="1">
    <citation type="submission" date="2021-04" db="EMBL/GenBank/DDBJ databases">
        <title>Genome analysis of Polyangium sp.</title>
        <authorList>
            <person name="Li Y."/>
            <person name="Wang J."/>
        </authorList>
    </citation>
    <scope>NUCLEOTIDE SEQUENCE [LARGE SCALE GENOMIC DNA]</scope>
    <source>
        <strain evidence="2 3">SDU14</strain>
    </source>
</reference>
<dbReference type="Proteomes" id="UP001151081">
    <property type="component" value="Unassembled WGS sequence"/>
</dbReference>
<gene>
    <name evidence="2" type="ORF">KEG57_04250</name>
</gene>
<evidence type="ECO:0008006" key="4">
    <source>
        <dbReference type="Google" id="ProtNLM"/>
    </source>
</evidence>